<proteinExistence type="predicted"/>
<evidence type="ECO:0000256" key="1">
    <source>
        <dbReference type="SAM" id="Phobius"/>
    </source>
</evidence>
<sequence length="565" mass="63204">MGKVLIIRALVLTLLWRFSRGNCGVFMENGLLTSNCSGLFTLMINKDVRLVQCSHDYPERLHEPVEVFKGDCKDILLDYEPVVSKPNEMYHLVLTPLLAISFLLAISVSCYLAFKVKYGVERGDSISITRQHIIVCGDTSVRKFKWSTVLIAILLCRKATPICFPAKHSHDGKYMTQYTFDLEEGSSACFDLGIVSHVENSEVLEIFHLYNTTTWKNHVWSTKACGYGDCGSEGECSYYGEVGREVEDLSKGLIYKKYCHPHDRAGLFCFWKWGCWLATNEVMFDRKLSYSVYQVGSSTTNDEYIVEGLDNCTVSQENLDPVISIDYKLVVSPENKTWLCDQVSLPGRPIAGLLGDLHWVGENMHFDYNAFQCDIGHSSSSGTCRVAEPSIPKMLSNCLELPKLTPIGYLSYSNGELKARSSSARRFTIRCPSSIKPIEVNHKCHSIEASLHGIRSEGRSSYLSITASSINSSSVLVINSTCGDDPIIVACNSQAHLFKLTNLNYAECYPDLGSVQDRMRDHVDEQWVWESADHGSTITSTHLTVSLSTLGILLVVLILILLLRK</sequence>
<feature type="transmembrane region" description="Helical" evidence="1">
    <location>
        <begin position="89"/>
        <end position="114"/>
    </location>
</feature>
<reference evidence="2" key="1">
    <citation type="journal article" date="2020" name="Viruses">
        <title>Deciphering the Virome of Culex vishnui Subgroup Mosquitoes, the Major Vectors of Japanese Encephalitis, in Japan.</title>
        <authorList>
            <person name="Faizah A.N."/>
            <person name="Kobayashi D."/>
            <person name="Isawa H."/>
            <person name="Amoa-Bosompem M."/>
            <person name="Murota K."/>
            <person name="Higa Y."/>
            <person name="Futami K."/>
            <person name="Shimada S."/>
            <person name="Kim K.S."/>
            <person name="Itokawa K."/>
            <person name="Watanabe M."/>
            <person name="Tsuda Y."/>
            <person name="Minakawa N."/>
            <person name="Miura K."/>
            <person name="Hirayama K."/>
            <person name="Sawabe K."/>
        </authorList>
    </citation>
    <scope>NUCLEOTIDE SEQUENCE</scope>
    <source>
        <strain evidence="2">17CxNGK-Cps2</strain>
    </source>
</reference>
<feature type="transmembrane region" description="Helical" evidence="1">
    <location>
        <begin position="543"/>
        <end position="563"/>
    </location>
</feature>
<evidence type="ECO:0000313" key="2">
    <source>
        <dbReference type="EMBL" id="BBQ05094.1"/>
    </source>
</evidence>
<organism evidence="2">
    <name type="scientific">Culex pseudovishnui bunya-like virus</name>
    <dbReference type="NCBI Taxonomy" id="2686043"/>
    <lineage>
        <taxon>Viruses</taxon>
        <taxon>Riboviria</taxon>
        <taxon>Orthornavirae</taxon>
        <taxon>Negarnaviricota</taxon>
        <taxon>Polyploviricotina</taxon>
        <taxon>Bunyaviricetes</taxon>
        <taxon>Elliovirales</taxon>
        <taxon>Peribunyaviridae</taxon>
    </lineage>
</organism>
<protein>
    <submittedName>
        <fullName evidence="2">Polyprotein</fullName>
    </submittedName>
</protein>
<keyword evidence="1" id="KW-0812">Transmembrane</keyword>
<dbReference type="EMBL" id="LC514292">
    <property type="protein sequence ID" value="BBQ05094.1"/>
    <property type="molecule type" value="Viral_cRNA"/>
</dbReference>
<keyword evidence="1" id="KW-1133">Transmembrane helix</keyword>
<keyword evidence="1" id="KW-0472">Membrane</keyword>
<accession>A0A6F8PZ15</accession>
<name>A0A6F8PZ15_9VIRU</name>
<gene>
    <name evidence="2" type="primary">M</name>
</gene>